<proteinExistence type="predicted"/>
<evidence type="ECO:0000313" key="6">
    <source>
        <dbReference type="Proteomes" id="UP000014978"/>
    </source>
</evidence>
<dbReference type="GO" id="GO:0005737">
    <property type="term" value="C:cytoplasm"/>
    <property type="evidence" value="ECO:0007669"/>
    <property type="project" value="UniProtKB-SubCell"/>
</dbReference>
<feature type="region of interest" description="Disordered" evidence="3">
    <location>
        <begin position="106"/>
        <end position="128"/>
    </location>
</feature>
<dbReference type="EMBL" id="ATCN01000080">
    <property type="protein sequence ID" value="EPR79892.1"/>
    <property type="molecule type" value="Genomic_DNA"/>
</dbReference>
<evidence type="ECO:0000256" key="3">
    <source>
        <dbReference type="SAM" id="MobiDB-lite"/>
    </source>
</evidence>
<evidence type="ECO:0000259" key="4">
    <source>
        <dbReference type="PROSITE" id="PS51203"/>
    </source>
</evidence>
<evidence type="ECO:0000256" key="1">
    <source>
        <dbReference type="ARBA" id="ARBA00004496"/>
    </source>
</evidence>
<dbReference type="PANTHER" id="PTHR12356:SF3">
    <property type="entry name" value="NUCLEAR MIGRATION PROTEIN NUDC"/>
    <property type="match status" value="1"/>
</dbReference>
<dbReference type="CDD" id="cd06467">
    <property type="entry name" value="p23_NUDC_like"/>
    <property type="match status" value="1"/>
</dbReference>
<comment type="subcellular location">
    <subcellularLocation>
        <location evidence="1">Cytoplasm</location>
    </subcellularLocation>
</comment>
<dbReference type="PANTHER" id="PTHR12356">
    <property type="entry name" value="NUCLEAR MOVEMENT PROTEIN NUDC"/>
    <property type="match status" value="1"/>
</dbReference>
<keyword evidence="2" id="KW-0963">Cytoplasm</keyword>
<protein>
    <submittedName>
        <fullName evidence="5">Nuclear movement protein</fullName>
    </submittedName>
</protein>
<sequence length="128" mass="14951">MSADSFQCEQEYDEIDLRIPLDGEVHSKDIIVKIEDKKIFVKIKNEVKINSELANNVKCGNDGVMWYIEDGYLKIILIKSESGWWENLLKDGEKINTEKLRQEKNVPMESLDDETRREISKMLSKSKK</sequence>
<accession>S7WDP3</accession>
<dbReference type="InParanoid" id="S7WDP3"/>
<dbReference type="GO" id="GO:0051082">
    <property type="term" value="F:unfolded protein binding"/>
    <property type="evidence" value="ECO:0007669"/>
    <property type="project" value="TreeGrafter"/>
</dbReference>
<feature type="domain" description="CS" evidence="4">
    <location>
        <begin position="1"/>
        <end position="89"/>
    </location>
</feature>
<keyword evidence="6" id="KW-1185">Reference proteome</keyword>
<dbReference type="GO" id="GO:0006457">
    <property type="term" value="P:protein folding"/>
    <property type="evidence" value="ECO:0007669"/>
    <property type="project" value="TreeGrafter"/>
</dbReference>
<dbReference type="OrthoDB" id="2190447at2759"/>
<dbReference type="PROSITE" id="PS51203">
    <property type="entry name" value="CS"/>
    <property type="match status" value="1"/>
</dbReference>
<dbReference type="Proteomes" id="UP000014978">
    <property type="component" value="Unassembled WGS sequence"/>
</dbReference>
<dbReference type="Pfam" id="PF04969">
    <property type="entry name" value="CS"/>
    <property type="match status" value="1"/>
</dbReference>
<dbReference type="InterPro" id="IPR008978">
    <property type="entry name" value="HSP20-like_chaperone"/>
</dbReference>
<dbReference type="SUPFAM" id="SSF49764">
    <property type="entry name" value="HSP20-like chaperones"/>
    <property type="match status" value="1"/>
</dbReference>
<dbReference type="HOGENOM" id="CLU_124011_0_0_1"/>
<gene>
    <name evidence="5" type="ORF">SLOPH_2270</name>
</gene>
<organism evidence="5 6">
    <name type="scientific">Spraguea lophii (strain 42_110)</name>
    <name type="common">Microsporidian parasite</name>
    <dbReference type="NCBI Taxonomy" id="1358809"/>
    <lineage>
        <taxon>Eukaryota</taxon>
        <taxon>Fungi</taxon>
        <taxon>Fungi incertae sedis</taxon>
        <taxon>Microsporidia</taxon>
        <taxon>Spragueidae</taxon>
        <taxon>Spraguea</taxon>
    </lineage>
</organism>
<evidence type="ECO:0000313" key="5">
    <source>
        <dbReference type="EMBL" id="EPR79892.1"/>
    </source>
</evidence>
<reference evidence="6" key="1">
    <citation type="journal article" date="2013" name="PLoS Genet.">
        <title>The genome of Spraguea lophii and the basis of host-microsporidian interactions.</title>
        <authorList>
            <person name="Campbell S.E."/>
            <person name="Williams T.A."/>
            <person name="Yousuf A."/>
            <person name="Soanes D.M."/>
            <person name="Paszkiewicz K.H."/>
            <person name="Williams B.A.P."/>
        </authorList>
    </citation>
    <scope>NUCLEOTIDE SEQUENCE [LARGE SCALE GENOMIC DNA]</scope>
    <source>
        <strain evidence="6">42_110</strain>
    </source>
</reference>
<name>S7WDP3_SPRLO</name>
<dbReference type="InterPro" id="IPR037898">
    <property type="entry name" value="NudC_fam"/>
</dbReference>
<dbReference type="InterPro" id="IPR007052">
    <property type="entry name" value="CS_dom"/>
</dbReference>
<dbReference type="STRING" id="1358809.S7WDP3"/>
<dbReference type="VEuPathDB" id="MicrosporidiaDB:SLOPH_2270"/>
<comment type="caution">
    <text evidence="5">The sequence shown here is derived from an EMBL/GenBank/DDBJ whole genome shotgun (WGS) entry which is preliminary data.</text>
</comment>
<dbReference type="Gene3D" id="2.60.40.790">
    <property type="match status" value="1"/>
</dbReference>
<evidence type="ECO:0000256" key="2">
    <source>
        <dbReference type="ARBA" id="ARBA00022490"/>
    </source>
</evidence>
<dbReference type="AlphaFoldDB" id="S7WDP3"/>